<protein>
    <submittedName>
        <fullName evidence="2">Dynein axonemal assembly factor 8 isoform X2</fullName>
    </submittedName>
</protein>
<evidence type="ECO:0000313" key="1">
    <source>
        <dbReference type="Proteomes" id="UP001732720"/>
    </source>
</evidence>
<accession>A0AC58LD26</accession>
<reference evidence="2" key="1">
    <citation type="submission" date="2025-08" db="UniProtKB">
        <authorList>
            <consortium name="RefSeq"/>
        </authorList>
    </citation>
    <scope>IDENTIFICATION</scope>
</reference>
<evidence type="ECO:0000313" key="2">
    <source>
        <dbReference type="RefSeq" id="XP_073915037.1"/>
    </source>
</evidence>
<proteinExistence type="predicted"/>
<dbReference type="Proteomes" id="UP001732720">
    <property type="component" value="Chromosome 17"/>
</dbReference>
<dbReference type="RefSeq" id="XP_073915037.1">
    <property type="nucleotide sequence ID" value="XM_074058936.1"/>
</dbReference>
<keyword evidence="1" id="KW-1185">Reference proteome</keyword>
<sequence length="459" mass="49928">MASKDVPSLGSPWDAVLKAAKDQLPSLDSDSSLSDFEEKEPFIFQRNQPVLIPDLAAELAEDPAAGDKSGSWVPTFKSSPPEQVLVPVGLPTEPSSGQNARMKGPAPQGGRGPGQPSKSCTETSTLLRMAEETPMWLEGDFGSLSLSTKGSHSPAWGPQGEASPSPKGEPKTEPQDEWKDSTKRRALRRERRKMIEKGMLQKVTWDVRDPGCGDQGQAAEPEPKPEVPSARAREGGLVPSLQHLEEWDLDYILKSLSKREDSPGRGKPRSAWWLADSCQGQGQEYNMLCSQDRVQDQRALCAMQSTARTSAQKVSAETSQDTKERETRNSSEYSSSDSEEEEEEKAAVGDQQGPAQRAPPSSWAWRDCTGKSQLLQQLRVFRKGVALPELPANKGPGSRKSQAPKDEAGSGTGRKEHVKLWAEGHSAQTRLSGGRPRALEDPLVPGRAREALVPTLGQL</sequence>
<gene>
    <name evidence="2" type="primary">Dnaaf8</name>
</gene>
<name>A0AC58LD26_CASCN</name>
<organism evidence="1 2">
    <name type="scientific">Castor canadensis</name>
    <name type="common">American beaver</name>
    <dbReference type="NCBI Taxonomy" id="51338"/>
    <lineage>
        <taxon>Eukaryota</taxon>
        <taxon>Metazoa</taxon>
        <taxon>Chordata</taxon>
        <taxon>Craniata</taxon>
        <taxon>Vertebrata</taxon>
        <taxon>Euteleostomi</taxon>
        <taxon>Mammalia</taxon>
        <taxon>Eutheria</taxon>
        <taxon>Euarchontoglires</taxon>
        <taxon>Glires</taxon>
        <taxon>Rodentia</taxon>
        <taxon>Castorimorpha</taxon>
        <taxon>Castoridae</taxon>
        <taxon>Castor</taxon>
    </lineage>
</organism>